<evidence type="ECO:0000313" key="10">
    <source>
        <dbReference type="EMBL" id="GAW81074.1"/>
    </source>
</evidence>
<dbReference type="RefSeq" id="XP_028543663.1">
    <property type="nucleotide sequence ID" value="XM_028687862.1"/>
</dbReference>
<dbReference type="GO" id="GO:0005524">
    <property type="term" value="F:ATP binding"/>
    <property type="evidence" value="ECO:0007669"/>
    <property type="project" value="InterPro"/>
</dbReference>
<dbReference type="InterPro" id="IPR010935">
    <property type="entry name" value="SMC_hinge"/>
</dbReference>
<dbReference type="GO" id="GO:0005634">
    <property type="term" value="C:nucleus"/>
    <property type="evidence" value="ECO:0007669"/>
    <property type="project" value="UniProtKB-SubCell"/>
</dbReference>
<keyword evidence="3" id="KW-0498">Mitosis</keyword>
<keyword evidence="2" id="KW-0132">Cell division</keyword>
<sequence length="1677" mass="196920">MVKMGKMQKIQMKKKVNDSNSRNDLDEEENFESSLESDKDENEGSNNLVTNSAKVDDQDFNNFLNEEYLEGSDESSFNFSSTKPINLDFGKEGKKKYTVLKGLVHSDDAKRGVMRAVKEGVMEGENMGKCATLVSGIKYPQPNLEKSVALDSGTHNNDTCPFQKQLDMNKQNRFEGREANGRSEVEEGSSSETDDKTEKEASGRDVAGDVSVEVTSSRDIVPLRISQLERENNGKIEELEFPNEYLNSSSLASSMVYRESELCFIKYLIVCNFKSYENENVIGPFSKFTAIIGPNGSGKSNIMDCICFVLGIHNKHLRVKNMKHLIHHKENEKMEMLNKRKCYVKLVLECNKQNIEIKRTLNYRGVSNYYINERLVEHKEYVNFLKKNRIETKTKTCLIFQGDIEDVINKKPTELSRLFEYISGSDEYEQVYEDMKEKLKEKQMNCKNYLNEKKKLEQEIKIHKMQINDNIEQNLLKEEYENDVKLFYLFRLYHYYKKKEKLKDDLLTFKDEKIEFEQEILTKNKKIANDLEKNKLVKKKNLLKLQDQIKDYRVEMNQLKISLNEINEKKKFCEESLNKILANQKLKKNMQIHCTKFVDNLNEQIKDQNKKLSTEYVNKLNIILKFVDKYDLVKAYLKDRHKSVYDGLMKAEKKLKTMKILDSNNNNSDTKINQKNEQEAMFEICNALQVIENLTEYKKCKEKYLYQCANSNININNYTTLSNSLKKDIKELQEECDNLSRKKQKEVLDYESEKMTLDELTDRINKLNNVIAEDKMKVEKYKNDLKSYNFTITKKEKHIEQLDEQINVLNIHKNELIYFEKKKEIIRNLKNMFGDDEIYDEISNLYEVNNQIYYTAVNNVIHKYNNFLVVKNIETCVKCIKYLKDNKHHKMDFIPLENFVNNMKLKKWKNKDREGEEAAYVEGQQKKMYNTGSRDEQHEKNNSDNLTNNEFMEEYGYHHHMIGKVMNLFKKKNIVLANNCLVCDEQFKVIFDYLIGKNTLIVDCIKDAEDIRKKFPNLNANIVTLNGHIISKSNNLIVDISSKYGDNEKYNMGRLNISLYNKILSEKEECRNDINDCNKKIIETNEHVNKINYEHELNKKKIASLSIKKNIFEKEVEGKLAIIENYEERINKIKKLHIKKKIDTLENYESELMKERNGLASFQKESFKILNERFKIENIYESVERSTKEMEKVDEHIDRIKNNIKKLNDDINELLDKQNEINLFQKNEKSENQEENVKMDLYNLNEEEKKQVEKINQIQNSIQELENEQGTYHKNLATINQELNELRENINTNFEKYENIQSKIDNCRKKIRIYATLVKDLISECDMNGVNIFVTTNVIGDGECDMHRQDNRGGRNCRSGRSRRGRKTDKQSGRKSKLLQCSDDEDTHGSSDRSSSDRSSSDKGSSDRGSSDAEVELTMSNISFDSVPEELKQMEGDKEINNEKEKMEKEIERKRKLLKLRNVNNSAEKEYETLVDKLRVVDSSLSNERKECNLFERNFRILQKKRSYKFLHCFNYIKNVIDNVYNNLTYSVKHHVGGQAFLDLFNHNEFNKDDEPFYCGIRYNNMPPMKRFFDISELSGGEKSISALALIFSIQKYISNSFIILDEVDANMDPIKMNSLARYLNSINSQVIVISLKEKFFSKSQTLIGVYKNKHKKCSRTITLDISKYRQDGEIKR</sequence>
<evidence type="ECO:0000256" key="4">
    <source>
        <dbReference type="ARBA" id="ARBA00023054"/>
    </source>
</evidence>
<feature type="region of interest" description="Disordered" evidence="8">
    <location>
        <begin position="174"/>
        <end position="209"/>
    </location>
</feature>
<dbReference type="Gene3D" id="1.20.1060.20">
    <property type="match status" value="1"/>
</dbReference>
<dbReference type="Pfam" id="PF02463">
    <property type="entry name" value="SMC_N"/>
    <property type="match status" value="1"/>
</dbReference>
<evidence type="ECO:0000256" key="1">
    <source>
        <dbReference type="ARBA" id="ARBA00004123"/>
    </source>
</evidence>
<reference evidence="11" key="1">
    <citation type="submission" date="2017-04" db="EMBL/GenBank/DDBJ databases">
        <title>Plasmodium gonderi genome.</title>
        <authorList>
            <person name="Arisue N."/>
            <person name="Honma H."/>
            <person name="Kawai S."/>
            <person name="Tougan T."/>
            <person name="Tanabe K."/>
            <person name="Horii T."/>
        </authorList>
    </citation>
    <scope>NUCLEOTIDE SEQUENCE [LARGE SCALE GENOMIC DNA]</scope>
    <source>
        <strain evidence="11">ATCC 30045</strain>
    </source>
</reference>
<feature type="coiled-coil region" evidence="7">
    <location>
        <begin position="499"/>
        <end position="583"/>
    </location>
</feature>
<feature type="coiled-coil region" evidence="7">
    <location>
        <begin position="1437"/>
        <end position="1477"/>
    </location>
</feature>
<dbReference type="GO" id="GO:0008278">
    <property type="term" value="C:cohesin complex"/>
    <property type="evidence" value="ECO:0007669"/>
    <property type="project" value="TreeGrafter"/>
</dbReference>
<feature type="compositionally biased region" description="Low complexity" evidence="8">
    <location>
        <begin position="1"/>
        <end position="10"/>
    </location>
</feature>
<comment type="subcellular location">
    <subcellularLocation>
        <location evidence="1">Nucleus</location>
    </subcellularLocation>
</comment>
<feature type="coiled-coil region" evidence="7">
    <location>
        <begin position="715"/>
        <end position="815"/>
    </location>
</feature>
<accession>A0A1Y1JLY2</accession>
<feature type="domain" description="SMC hinge" evidence="9">
    <location>
        <begin position="836"/>
        <end position="1012"/>
    </location>
</feature>
<organism evidence="10 11">
    <name type="scientific">Plasmodium gonderi</name>
    <dbReference type="NCBI Taxonomy" id="77519"/>
    <lineage>
        <taxon>Eukaryota</taxon>
        <taxon>Sar</taxon>
        <taxon>Alveolata</taxon>
        <taxon>Apicomplexa</taxon>
        <taxon>Aconoidasida</taxon>
        <taxon>Haemosporida</taxon>
        <taxon>Plasmodiidae</taxon>
        <taxon>Plasmodium</taxon>
        <taxon>Plasmodium (Plasmodium)</taxon>
    </lineage>
</organism>
<feature type="coiled-coil region" evidence="7">
    <location>
        <begin position="425"/>
        <end position="473"/>
    </location>
</feature>
<evidence type="ECO:0000259" key="9">
    <source>
        <dbReference type="SMART" id="SM00968"/>
    </source>
</evidence>
<dbReference type="Pfam" id="PF06470">
    <property type="entry name" value="SMC_hinge"/>
    <property type="match status" value="1"/>
</dbReference>
<evidence type="ECO:0000256" key="3">
    <source>
        <dbReference type="ARBA" id="ARBA00022776"/>
    </source>
</evidence>
<dbReference type="InterPro" id="IPR027417">
    <property type="entry name" value="P-loop_NTPase"/>
</dbReference>
<feature type="compositionally biased region" description="Basic and acidic residues" evidence="8">
    <location>
        <begin position="1387"/>
        <end position="1411"/>
    </location>
</feature>
<feature type="compositionally biased region" description="Basic and acidic residues" evidence="8">
    <location>
        <begin position="174"/>
        <end position="185"/>
    </location>
</feature>
<evidence type="ECO:0000256" key="6">
    <source>
        <dbReference type="ARBA" id="ARBA00023306"/>
    </source>
</evidence>
<feature type="compositionally biased region" description="Basic and acidic residues" evidence="8">
    <location>
        <begin position="933"/>
        <end position="942"/>
    </location>
</feature>
<dbReference type="PANTHER" id="PTHR18937">
    <property type="entry name" value="STRUCTURAL MAINTENANCE OF CHROMOSOMES SMC FAMILY MEMBER"/>
    <property type="match status" value="1"/>
</dbReference>
<dbReference type="Gene3D" id="3.30.70.1620">
    <property type="match status" value="1"/>
</dbReference>
<name>A0A1Y1JLY2_PLAGO</name>
<dbReference type="SMART" id="SM00968">
    <property type="entry name" value="SMC_hinge"/>
    <property type="match status" value="1"/>
</dbReference>
<dbReference type="OrthoDB" id="5575062at2759"/>
<feature type="compositionally biased region" description="Basic and acidic residues" evidence="8">
    <location>
        <begin position="15"/>
        <end position="24"/>
    </location>
</feature>
<feature type="region of interest" description="Disordered" evidence="8">
    <location>
        <begin position="926"/>
        <end position="946"/>
    </location>
</feature>
<dbReference type="PANTHER" id="PTHR18937:SF12">
    <property type="entry name" value="STRUCTURAL MAINTENANCE OF CHROMOSOMES PROTEIN"/>
    <property type="match status" value="1"/>
</dbReference>
<evidence type="ECO:0000256" key="7">
    <source>
        <dbReference type="SAM" id="Coils"/>
    </source>
</evidence>
<dbReference type="InterPro" id="IPR003395">
    <property type="entry name" value="RecF/RecN/SMC_N"/>
</dbReference>
<feature type="compositionally biased region" description="Basic residues" evidence="8">
    <location>
        <begin position="1358"/>
        <end position="1377"/>
    </location>
</feature>
<keyword evidence="6" id="KW-0131">Cell cycle</keyword>
<dbReference type="SUPFAM" id="SSF52540">
    <property type="entry name" value="P-loop containing nucleoside triphosphate hydrolases"/>
    <property type="match status" value="1"/>
</dbReference>
<keyword evidence="11" id="KW-1185">Reference proteome</keyword>
<evidence type="ECO:0000313" key="11">
    <source>
        <dbReference type="Proteomes" id="UP000195521"/>
    </source>
</evidence>
<keyword evidence="5" id="KW-0539">Nucleus</keyword>
<keyword evidence="4 7" id="KW-0175">Coiled coil</keyword>
<feature type="region of interest" description="Disordered" evidence="8">
    <location>
        <begin position="148"/>
        <end position="167"/>
    </location>
</feature>
<proteinExistence type="predicted"/>
<evidence type="ECO:0000256" key="5">
    <source>
        <dbReference type="ARBA" id="ARBA00023242"/>
    </source>
</evidence>
<feature type="compositionally biased region" description="Polar residues" evidence="8">
    <location>
        <begin position="44"/>
        <end position="53"/>
    </location>
</feature>
<dbReference type="OMA" id="KHMDFQR"/>
<dbReference type="GO" id="GO:0051301">
    <property type="term" value="P:cell division"/>
    <property type="evidence" value="ECO:0007669"/>
    <property type="project" value="UniProtKB-KW"/>
</dbReference>
<protein>
    <submittedName>
        <fullName evidence="10">Structural maintenance of chromosome protein</fullName>
    </submittedName>
</protein>
<feature type="region of interest" description="Disordered" evidence="8">
    <location>
        <begin position="1"/>
        <end position="56"/>
    </location>
</feature>
<dbReference type="Gene3D" id="3.40.50.300">
    <property type="entry name" value="P-loop containing nucleotide triphosphate hydrolases"/>
    <property type="match status" value="2"/>
</dbReference>
<dbReference type="GeneID" id="39747792"/>
<evidence type="ECO:0000256" key="8">
    <source>
        <dbReference type="SAM" id="MobiDB-lite"/>
    </source>
</evidence>
<dbReference type="GO" id="GO:0007062">
    <property type="term" value="P:sister chromatid cohesion"/>
    <property type="evidence" value="ECO:0007669"/>
    <property type="project" value="TreeGrafter"/>
</dbReference>
<dbReference type="InterPro" id="IPR036277">
    <property type="entry name" value="SMC_hinge_sf"/>
</dbReference>
<evidence type="ECO:0000256" key="2">
    <source>
        <dbReference type="ARBA" id="ARBA00022618"/>
    </source>
</evidence>
<dbReference type="EMBL" id="BDQF01000010">
    <property type="protein sequence ID" value="GAW81074.1"/>
    <property type="molecule type" value="Genomic_DNA"/>
</dbReference>
<dbReference type="Proteomes" id="UP000195521">
    <property type="component" value="Unassembled WGS sequence"/>
</dbReference>
<dbReference type="GO" id="GO:0003677">
    <property type="term" value="F:DNA binding"/>
    <property type="evidence" value="ECO:0007669"/>
    <property type="project" value="TreeGrafter"/>
</dbReference>
<feature type="region of interest" description="Disordered" evidence="8">
    <location>
        <begin position="1342"/>
        <end position="1419"/>
    </location>
</feature>
<feature type="compositionally biased region" description="Basic and acidic residues" evidence="8">
    <location>
        <begin position="193"/>
        <end position="207"/>
    </location>
</feature>
<comment type="caution">
    <text evidence="10">The sequence shown here is derived from an EMBL/GenBank/DDBJ whole genome shotgun (WGS) entry which is preliminary data.</text>
</comment>
<feature type="compositionally biased region" description="Polar residues" evidence="8">
    <location>
        <begin position="153"/>
        <end position="167"/>
    </location>
</feature>
<feature type="compositionally biased region" description="Basic and acidic residues" evidence="8">
    <location>
        <begin position="1344"/>
        <end position="1353"/>
    </location>
</feature>
<dbReference type="SUPFAM" id="SSF75553">
    <property type="entry name" value="Smc hinge domain"/>
    <property type="match status" value="1"/>
</dbReference>
<gene>
    <name evidence="10" type="ORF">PGO_092740</name>
</gene>
<feature type="coiled-coil region" evidence="7">
    <location>
        <begin position="1145"/>
        <end position="1303"/>
    </location>
</feature>